<evidence type="ECO:0000313" key="1">
    <source>
        <dbReference type="EMBL" id="KAF9664424.1"/>
    </source>
</evidence>
<protein>
    <submittedName>
        <fullName evidence="1">Uncharacterized protein</fullName>
    </submittedName>
</protein>
<dbReference type="AlphaFoldDB" id="A0A835J9W4"/>
<comment type="caution">
    <text evidence="1">The sequence shown here is derived from an EMBL/GenBank/DDBJ whole genome shotgun (WGS) entry which is preliminary data.</text>
</comment>
<keyword evidence="2" id="KW-1185">Reference proteome</keyword>
<organism evidence="1 2">
    <name type="scientific">Salix dunnii</name>
    <dbReference type="NCBI Taxonomy" id="1413687"/>
    <lineage>
        <taxon>Eukaryota</taxon>
        <taxon>Viridiplantae</taxon>
        <taxon>Streptophyta</taxon>
        <taxon>Embryophyta</taxon>
        <taxon>Tracheophyta</taxon>
        <taxon>Spermatophyta</taxon>
        <taxon>Magnoliopsida</taxon>
        <taxon>eudicotyledons</taxon>
        <taxon>Gunneridae</taxon>
        <taxon>Pentapetalae</taxon>
        <taxon>rosids</taxon>
        <taxon>fabids</taxon>
        <taxon>Malpighiales</taxon>
        <taxon>Salicaceae</taxon>
        <taxon>Saliceae</taxon>
        <taxon>Salix</taxon>
    </lineage>
</organism>
<proteinExistence type="predicted"/>
<gene>
    <name evidence="1" type="ORF">SADUNF_Sadunf16G0017500</name>
</gene>
<accession>A0A835J9W4</accession>
<reference evidence="1 2" key="1">
    <citation type="submission" date="2020-10" db="EMBL/GenBank/DDBJ databases">
        <title>Plant Genome Project.</title>
        <authorList>
            <person name="Zhang R.-G."/>
        </authorList>
    </citation>
    <scope>NUCLEOTIDE SEQUENCE [LARGE SCALE GENOMIC DNA]</scope>
    <source>
        <strain evidence="1">FAFU-HL-1</strain>
        <tissue evidence="1">Leaf</tissue>
    </source>
</reference>
<sequence length="65" mass="7131">MVHPLVGGDVTKVFQEADTNQVQQLLACRPLRKLGCIGLGSHNIIDEVIFDCAILFPPRFIKASP</sequence>
<dbReference type="Proteomes" id="UP000657918">
    <property type="component" value="Chromosome 16"/>
</dbReference>
<dbReference type="EMBL" id="JADGMS010000016">
    <property type="protein sequence ID" value="KAF9664424.1"/>
    <property type="molecule type" value="Genomic_DNA"/>
</dbReference>
<name>A0A835J9W4_9ROSI</name>
<evidence type="ECO:0000313" key="2">
    <source>
        <dbReference type="Proteomes" id="UP000657918"/>
    </source>
</evidence>